<proteinExistence type="predicted"/>
<feature type="coiled-coil region" evidence="1">
    <location>
        <begin position="854"/>
        <end position="916"/>
    </location>
</feature>
<evidence type="ECO:0000313" key="4">
    <source>
        <dbReference type="Proteomes" id="UP001489004"/>
    </source>
</evidence>
<feature type="compositionally biased region" description="Pro residues" evidence="2">
    <location>
        <begin position="1590"/>
        <end position="1601"/>
    </location>
</feature>
<gene>
    <name evidence="3" type="ORF">WJX72_008766</name>
</gene>
<dbReference type="Gene3D" id="1.10.287.1490">
    <property type="match status" value="1"/>
</dbReference>
<feature type="compositionally biased region" description="Pro residues" evidence="2">
    <location>
        <begin position="40"/>
        <end position="59"/>
    </location>
</feature>
<protein>
    <submittedName>
        <fullName evidence="3">Uncharacterized protein</fullName>
    </submittedName>
</protein>
<dbReference type="PANTHER" id="PTHR34894">
    <property type="entry name" value="SAM-DEPENDENT METHYLTRANSFERASE RSMI, CONSERVED SITE"/>
    <property type="match status" value="1"/>
</dbReference>
<comment type="caution">
    <text evidence="3">The sequence shown here is derived from an EMBL/GenBank/DDBJ whole genome shotgun (WGS) entry which is preliminary data.</text>
</comment>
<feature type="coiled-coil region" evidence="1">
    <location>
        <begin position="324"/>
        <end position="376"/>
    </location>
</feature>
<feature type="coiled-coil region" evidence="1">
    <location>
        <begin position="671"/>
        <end position="803"/>
    </location>
</feature>
<reference evidence="3 4" key="1">
    <citation type="journal article" date="2024" name="Nat. Commun.">
        <title>Phylogenomics reveals the evolutionary origins of lichenization in chlorophyte algae.</title>
        <authorList>
            <person name="Puginier C."/>
            <person name="Libourel C."/>
            <person name="Otte J."/>
            <person name="Skaloud P."/>
            <person name="Haon M."/>
            <person name="Grisel S."/>
            <person name="Petersen M."/>
            <person name="Berrin J.G."/>
            <person name="Delaux P.M."/>
            <person name="Dal Grande F."/>
            <person name="Keller J."/>
        </authorList>
    </citation>
    <scope>NUCLEOTIDE SEQUENCE [LARGE SCALE GENOMIC DNA]</scope>
    <source>
        <strain evidence="3 4">SAG 2043</strain>
    </source>
</reference>
<accession>A0AAW1PSV6</accession>
<dbReference type="EMBL" id="JALJOR010000009">
    <property type="protein sequence ID" value="KAK9811708.1"/>
    <property type="molecule type" value="Genomic_DNA"/>
</dbReference>
<feature type="region of interest" description="Disordered" evidence="2">
    <location>
        <begin position="1553"/>
        <end position="1601"/>
    </location>
</feature>
<dbReference type="Proteomes" id="UP001489004">
    <property type="component" value="Unassembled WGS sequence"/>
</dbReference>
<feature type="region of interest" description="Disordered" evidence="2">
    <location>
        <begin position="1464"/>
        <end position="1521"/>
    </location>
</feature>
<evidence type="ECO:0000256" key="1">
    <source>
        <dbReference type="SAM" id="Coils"/>
    </source>
</evidence>
<keyword evidence="4" id="KW-1185">Reference proteome</keyword>
<sequence length="1601" mass="175401">MSELIQKFKLRVPTGQDTSAHLHADGARTARARLQRPEAVPLPSPATPVAQPVPSPWLPVPDVVPDSPGKADARQSTPRQDFVNGIGDAPWGATEGGRDKLGWVRQLVKYTETHPIYIPDNRSSAVEFTADHQFEKTVFPSLKPTRREDVILLEQWLVDMMGQLTAQLPDRSQASGDQAMVELADAALWLYGVAFEELRRHIAVECRDRAELLSCMWDHCFSLVELRCSLMYEGAVFKVRSEFGALRQQRWQLKQQVRALQDELAEAASGRQGDAARLERQTRVLAQKLADTQGVVHAQEGRIASLEEALQAETEGRLTAEAKLAASESALAELGRKAAELEATCSDQALQIAGQHKQLEDGAAALKDTTQQLERSRIEERSLLQRHSLLEANHAKLQREFDTDEILLVALKAQLAERDGQLAEMRQTLAELRDRNFSFESGLDGEARQRKQLEGDLQKLRHQKAQVETMFTREKADRAAELAQFQAALAASGAQKSELEEELGATRQQASAWKRQTRELQHTVEDLRASLHADAAMRQALQAQLEALQLSMRACAITMEELGLAADFKDSAEGQDGEAGARPSLAAAPPNKIAEFVQQQLRAIRESQRSLEAETAVAVERWSAEEMARRKLEERVLQVKTAHAKSVREGEALKTRLDELEEYKTVAAPQLEKLKADVASSQVAAREVAKELRAARAEAARLVPFEQKAKELAVVVVQHQEKVERLEEQVHVTELQVVELQQAEQSVAAEVADQSELIAALQAQVQALQAQLEAAAKELQGVKAAQQAEVAAKEAAIARAEARDGLLQDALRQLAVSKFLLADLNSDEGRDKAKAFEAEVFKLKTQLVGRARAITELQGEVEAQKAAVAAAEAALADKDVLIAEAQAATLAKQRDVNQLRMRVNDLTAELDGYKFRLEQSLQSQSSLAATVGRTATLGRALSRLPTLAPAAMAPEAEATMVPADELSEMAAQAGAAQVQVTFLEAQIAALHQQLEAGGAQHRETVAGLEERINGLTAKLSARAQDITRLEAELAVFRQQSPRPPREAYEQLAAELAERDAQLAAMRDDLDSAQDRFSELTSLTRQETVAAGLMRSVSVHVPAAAGSAEQGDGSNVQDTLLADSLQMMHQQETIWMRAKIGILTFFCSHLRANLGVQTKAREAAQHQAQLSEVESLAELRARDRQLAASLADMHRERCQVVRDAQQFVRGLRGPLVEMRAEVLQLRANEALVFQQLQGWTSRFQNRRDQSVQANDAEMAVWLAFAARLPRGRPRWPMTRPEVVEVLVATYRARLDKYADTQGQVPPSDTVFEALLESATGSQLRPSEAQLMAEDGPLARLLTSSRTFQNDPKVLTFCRFVGLVAPALPPHTWQLYLRLLDCLRRLLSGAWPTILQEWARPEGTAIPIQCIMDILGNVYNVDNPAALPVIAQRILPLVTVSRRGPSLDLDSFLLVLLEESSKGSCPVDPLSQPRRLTDGSLGNMLNVAGNAASRTGTPPGSTGRPSTPLTGTGGGPASPLRRSPAGLTVDVEMTTLPPLPRSPDLLQTLQTMVANTPTRGNTPPKTPLQRRKAGLTSVSFKDGTSLASPRTPSSPRPFPLPPC</sequence>
<evidence type="ECO:0000313" key="3">
    <source>
        <dbReference type="EMBL" id="KAK9811708.1"/>
    </source>
</evidence>
<keyword evidence="1" id="KW-0175">Coiled coil</keyword>
<name>A0AAW1PSV6_9CHLO</name>
<feature type="compositionally biased region" description="Low complexity" evidence="2">
    <location>
        <begin position="1490"/>
        <end position="1508"/>
    </location>
</feature>
<feature type="region of interest" description="Disordered" evidence="2">
    <location>
        <begin position="37"/>
        <end position="91"/>
    </location>
</feature>
<dbReference type="PANTHER" id="PTHR34894:SF5">
    <property type="entry name" value="EF-HAND DOMAIN-CONTAINING PROTEIN"/>
    <property type="match status" value="1"/>
</dbReference>
<feature type="coiled-coil region" evidence="1">
    <location>
        <begin position="1048"/>
        <end position="1082"/>
    </location>
</feature>
<organism evidence="3 4">
    <name type="scientific">[Myrmecia] bisecta</name>
    <dbReference type="NCBI Taxonomy" id="41462"/>
    <lineage>
        <taxon>Eukaryota</taxon>
        <taxon>Viridiplantae</taxon>
        <taxon>Chlorophyta</taxon>
        <taxon>core chlorophytes</taxon>
        <taxon>Trebouxiophyceae</taxon>
        <taxon>Trebouxiales</taxon>
        <taxon>Trebouxiaceae</taxon>
        <taxon>Myrmecia</taxon>
    </lineage>
</organism>
<feature type="coiled-coil region" evidence="1">
    <location>
        <begin position="415"/>
        <end position="516"/>
    </location>
</feature>
<evidence type="ECO:0000256" key="2">
    <source>
        <dbReference type="SAM" id="MobiDB-lite"/>
    </source>
</evidence>